<evidence type="ECO:0000313" key="7">
    <source>
        <dbReference type="EMBL" id="PIN11512.1"/>
    </source>
</evidence>
<dbReference type="GO" id="GO:0000139">
    <property type="term" value="C:Golgi membrane"/>
    <property type="evidence" value="ECO:0007669"/>
    <property type="project" value="UniProtKB-SubCell"/>
</dbReference>
<keyword evidence="4" id="KW-0735">Signal-anchor</keyword>
<dbReference type="PANTHER" id="PTHR11062">
    <property type="entry name" value="EXOSTOSIN HEPARAN SULFATE GLYCOSYLTRANSFERASE -RELATED"/>
    <property type="match status" value="1"/>
</dbReference>
<reference evidence="8" key="1">
    <citation type="journal article" date="2018" name="Gigascience">
        <title>Genome assembly of the Pink Ipe (Handroanthus impetiginosus, Bignoniaceae), a highly valued, ecologically keystone Neotropical timber forest tree.</title>
        <authorList>
            <person name="Silva-Junior O.B."/>
            <person name="Grattapaglia D."/>
            <person name="Novaes E."/>
            <person name="Collevatti R.G."/>
        </authorList>
    </citation>
    <scope>NUCLEOTIDE SEQUENCE [LARGE SCALE GENOMIC DNA]</scope>
    <source>
        <strain evidence="8">cv. UFG-1</strain>
    </source>
</reference>
<dbReference type="InterPro" id="IPR040911">
    <property type="entry name" value="Exostosin_GT47"/>
</dbReference>
<keyword evidence="3 7" id="KW-0328">Glycosyltransferase</keyword>
<comment type="similarity">
    <text evidence="2">Belongs to the glycosyltransferase 47 family.</text>
</comment>
<name>A0A2G9H1V6_9LAMI</name>
<sequence length="495" mass="56724">MLPSRKSHCWSSCFPISPSTLVFILLIPLLLISLIASSLGSQKSLLLSFSWKNIEFFSSFPWSNSPHTEDYENGKDLKLRKEGQPKQQLLSSAESRGFISSGIHRRYTRAEKVEAVLAKARFFIREAAQTRSSVSSGIEQDPDYLPQGPIYRNANAFYRSYIEMEKVFKIYVYEEGETPIFHNGPCKDIYSTEGRFIDEMERGNHYRTKDPEEAHVYFMPFSVAVMVQYLYIPGATDMDPIGYTLADYIHTIAHKHPFWNRSLGADHFMLSCHDWGPQSSAYEPLLYKNSIRVLCNANTSEGFNPLKDASLPEINLKTGKITGLLGGPPPSERTILASFAGGLHGHIRHLLLDYWKEKDLDIQVFEKLPSNLSYESLFKNSKFCLCPSGYEVASPRVVEAIYAECVPVLISDSYVPPFSDVLNWKKFSIVVDMKDIPNIKRILMGISEAKYLKMQRRVKQVQRHFVVNGPPKRFDFFHMIVHSIWLRRLNLRLHS</sequence>
<evidence type="ECO:0000313" key="8">
    <source>
        <dbReference type="Proteomes" id="UP000231279"/>
    </source>
</evidence>
<evidence type="ECO:0000256" key="4">
    <source>
        <dbReference type="ARBA" id="ARBA00022968"/>
    </source>
</evidence>
<organism evidence="7 8">
    <name type="scientific">Handroanthus impetiginosus</name>
    <dbReference type="NCBI Taxonomy" id="429701"/>
    <lineage>
        <taxon>Eukaryota</taxon>
        <taxon>Viridiplantae</taxon>
        <taxon>Streptophyta</taxon>
        <taxon>Embryophyta</taxon>
        <taxon>Tracheophyta</taxon>
        <taxon>Spermatophyta</taxon>
        <taxon>Magnoliopsida</taxon>
        <taxon>eudicotyledons</taxon>
        <taxon>Gunneridae</taxon>
        <taxon>Pentapetalae</taxon>
        <taxon>asterids</taxon>
        <taxon>lamiids</taxon>
        <taxon>Lamiales</taxon>
        <taxon>Bignoniaceae</taxon>
        <taxon>Crescentiina</taxon>
        <taxon>Tabebuia alliance</taxon>
        <taxon>Handroanthus</taxon>
    </lineage>
</organism>
<dbReference type="EMBL" id="NKXS01002925">
    <property type="protein sequence ID" value="PIN11512.1"/>
    <property type="molecule type" value="Genomic_DNA"/>
</dbReference>
<evidence type="ECO:0000256" key="2">
    <source>
        <dbReference type="ARBA" id="ARBA00010271"/>
    </source>
</evidence>
<keyword evidence="7" id="KW-0808">Transferase</keyword>
<protein>
    <submittedName>
        <fullName evidence="7">Acetylglucosaminyltransferase EXT1/exostosin 1</fullName>
        <ecNumber evidence="7">2.4.2.41</ecNumber>
    </submittedName>
</protein>
<feature type="domain" description="Exostosin GT47" evidence="6">
    <location>
        <begin position="165"/>
        <end position="444"/>
    </location>
</feature>
<keyword evidence="4" id="KW-0812">Transmembrane</keyword>
<comment type="caution">
    <text evidence="7">The sequence shown here is derived from an EMBL/GenBank/DDBJ whole genome shotgun (WGS) entry which is preliminary data.</text>
</comment>
<dbReference type="PANTHER" id="PTHR11062:SF300">
    <property type="entry name" value="EXOSTOSIN GT47 DOMAIN-CONTAINING PROTEIN"/>
    <property type="match status" value="1"/>
</dbReference>
<dbReference type="Gene3D" id="3.40.50.2000">
    <property type="entry name" value="Glycogen Phosphorylase B"/>
    <property type="match status" value="1"/>
</dbReference>
<keyword evidence="8" id="KW-1185">Reference proteome</keyword>
<proteinExistence type="inferred from homology"/>
<evidence type="ECO:0000256" key="1">
    <source>
        <dbReference type="ARBA" id="ARBA00004323"/>
    </source>
</evidence>
<dbReference type="EC" id="2.4.2.41" evidence="7"/>
<comment type="subcellular location">
    <subcellularLocation>
        <location evidence="1">Golgi apparatus membrane</location>
        <topology evidence="1">Single-pass type II membrane protein</topology>
    </subcellularLocation>
</comment>
<dbReference type="OrthoDB" id="1924787at2759"/>
<evidence type="ECO:0000256" key="5">
    <source>
        <dbReference type="ARBA" id="ARBA00023034"/>
    </source>
</evidence>
<evidence type="ECO:0000256" key="3">
    <source>
        <dbReference type="ARBA" id="ARBA00022676"/>
    </source>
</evidence>
<dbReference type="InterPro" id="IPR004263">
    <property type="entry name" value="Exostosin"/>
</dbReference>
<accession>A0A2G9H1V6</accession>
<dbReference type="GO" id="GO:0102983">
    <property type="term" value="F:xylogalacturonan beta-1,3-xylosyltransferase activity"/>
    <property type="evidence" value="ECO:0007669"/>
    <property type="project" value="UniProtKB-EC"/>
</dbReference>
<evidence type="ECO:0000259" key="6">
    <source>
        <dbReference type="Pfam" id="PF03016"/>
    </source>
</evidence>
<dbReference type="AlphaFoldDB" id="A0A2G9H1V6"/>
<keyword evidence="5" id="KW-0333">Golgi apparatus</keyword>
<dbReference type="Proteomes" id="UP000231279">
    <property type="component" value="Unassembled WGS sequence"/>
</dbReference>
<dbReference type="Pfam" id="PF03016">
    <property type="entry name" value="Exostosin_GT47"/>
    <property type="match status" value="1"/>
</dbReference>
<gene>
    <name evidence="7" type="ORF">CDL12_15881</name>
</gene>
<dbReference type="STRING" id="429701.A0A2G9H1V6"/>